<evidence type="ECO:0000259" key="1">
    <source>
        <dbReference type="Pfam" id="PF10090"/>
    </source>
</evidence>
<dbReference type="NCBIfam" id="NF046018">
    <property type="entry name" value="HisPtaseChptBrucRhz"/>
    <property type="match status" value="1"/>
</dbReference>
<dbReference type="GO" id="GO:0016301">
    <property type="term" value="F:kinase activity"/>
    <property type="evidence" value="ECO:0007669"/>
    <property type="project" value="UniProtKB-KW"/>
</dbReference>
<dbReference type="Pfam" id="PF10090">
    <property type="entry name" value="HPTransfase"/>
    <property type="match status" value="1"/>
</dbReference>
<keyword evidence="2" id="KW-0418">Kinase</keyword>
<reference evidence="2" key="1">
    <citation type="submission" date="2018-06" db="EMBL/GenBank/DDBJ databases">
        <authorList>
            <person name="Zhirakovskaya E."/>
        </authorList>
    </citation>
    <scope>NUCLEOTIDE SEQUENCE</scope>
</reference>
<dbReference type="Gene3D" id="3.30.565.10">
    <property type="entry name" value="Histidine kinase-like ATPase, C-terminal domain"/>
    <property type="match status" value="1"/>
</dbReference>
<keyword evidence="2" id="KW-0808">Transferase</keyword>
<feature type="domain" description="Histidine phosphotransferase ChpT C-terminal" evidence="1">
    <location>
        <begin position="85"/>
        <end position="203"/>
    </location>
</feature>
<evidence type="ECO:0000313" key="2">
    <source>
        <dbReference type="EMBL" id="VAW13777.1"/>
    </source>
</evidence>
<dbReference type="EMBL" id="UOEM01000065">
    <property type="protein sequence ID" value="VAW13777.1"/>
    <property type="molecule type" value="Genomic_DNA"/>
</dbReference>
<name>A0A3B0TKD4_9ZZZZ</name>
<dbReference type="InterPro" id="IPR036890">
    <property type="entry name" value="HATPase_C_sf"/>
</dbReference>
<accession>A0A3B0TKD4</accession>
<gene>
    <name evidence="2" type="ORF">MNBD_ALPHA09-1342</name>
</gene>
<protein>
    <submittedName>
        <fullName evidence="2">Signal transduction histidine kinase</fullName>
    </submittedName>
</protein>
<proteinExistence type="predicted"/>
<dbReference type="AlphaFoldDB" id="A0A3B0TKD4"/>
<sequence>MTSSPKIEATDLAALICSKVCHDIINPVGAIINGLEVLGDDDGGDMKDMAMELIWKSAEAASSQLKFARFAFGAAGSAGALMDLGDIRQVATDYITTDKVTMDWTSPMGQLPKDDAKLLLNMIMIAPSTIVHGGTVSIVVDEDLASPRFTIAMQGRAAAIPDDIEALFRGDVDLDSLDARKIQPYFLGLVARSVGAEVAFRQIGEGAVEISATIAR</sequence>
<organism evidence="2">
    <name type="scientific">hydrothermal vent metagenome</name>
    <dbReference type="NCBI Taxonomy" id="652676"/>
    <lineage>
        <taxon>unclassified sequences</taxon>
        <taxon>metagenomes</taxon>
        <taxon>ecological metagenomes</taxon>
    </lineage>
</organism>
<dbReference type="InterPro" id="IPR018762">
    <property type="entry name" value="ChpT_C"/>
</dbReference>
<dbReference type="Gene3D" id="1.10.287.130">
    <property type="match status" value="1"/>
</dbReference>